<sequence>MALVSSEHLIEIPPQRDCSSLSAKVYGVVELEVQVSELLDNLSVALSCLYDITSLNLAKHSAHFQRLQQCIAKITAKLETARNSVQTTFKDIALEDDFLLLSDASKTSQTKQSPEFSPSPSKQLNRLDSSTTSSKSLQARSSSGGSTPQSQPSNSAVSTTPSSSAACDRSPAGRSPPPTSRSYQMLALAQISSYCCSTDRLFYNQSQKDTSLYTDQLKQVSTKQRRQTTPHQNREYFRISRI</sequence>
<feature type="compositionally biased region" description="Polar residues" evidence="1">
    <location>
        <begin position="109"/>
        <end position="140"/>
    </location>
</feature>
<evidence type="ECO:0000256" key="1">
    <source>
        <dbReference type="SAM" id="MobiDB-lite"/>
    </source>
</evidence>
<dbReference type="WBParaSite" id="ASIM_0001354901-mRNA-1">
    <property type="protein sequence ID" value="ASIM_0001354901-mRNA-1"/>
    <property type="gene ID" value="ASIM_0001354901"/>
</dbReference>
<gene>
    <name evidence="2" type="ORF">ASIM_LOCUS12977</name>
</gene>
<name>A0A0M3JYL9_ANISI</name>
<reference evidence="2 3" key="2">
    <citation type="submission" date="2018-11" db="EMBL/GenBank/DDBJ databases">
        <authorList>
            <consortium name="Pathogen Informatics"/>
        </authorList>
    </citation>
    <scope>NUCLEOTIDE SEQUENCE [LARGE SCALE GENOMIC DNA]</scope>
</reference>
<accession>A0A0M3JYL9</accession>
<evidence type="ECO:0000313" key="4">
    <source>
        <dbReference type="WBParaSite" id="ASIM_0001354901-mRNA-1"/>
    </source>
</evidence>
<protein>
    <submittedName>
        <fullName evidence="4">Wiskott-Aldrich syndrome protein family member</fullName>
    </submittedName>
</protein>
<organism evidence="4">
    <name type="scientific">Anisakis simplex</name>
    <name type="common">Herring worm</name>
    <dbReference type="NCBI Taxonomy" id="6269"/>
    <lineage>
        <taxon>Eukaryota</taxon>
        <taxon>Metazoa</taxon>
        <taxon>Ecdysozoa</taxon>
        <taxon>Nematoda</taxon>
        <taxon>Chromadorea</taxon>
        <taxon>Rhabditida</taxon>
        <taxon>Spirurina</taxon>
        <taxon>Ascaridomorpha</taxon>
        <taxon>Ascaridoidea</taxon>
        <taxon>Anisakidae</taxon>
        <taxon>Anisakis</taxon>
        <taxon>Anisakis simplex complex</taxon>
    </lineage>
</organism>
<evidence type="ECO:0000313" key="2">
    <source>
        <dbReference type="EMBL" id="VDK48605.1"/>
    </source>
</evidence>
<evidence type="ECO:0000313" key="3">
    <source>
        <dbReference type="Proteomes" id="UP000267096"/>
    </source>
</evidence>
<keyword evidence="3" id="KW-1185">Reference proteome</keyword>
<dbReference type="AlphaFoldDB" id="A0A0M3JYL9"/>
<dbReference type="OrthoDB" id="10584331at2759"/>
<feature type="region of interest" description="Disordered" evidence="1">
    <location>
        <begin position="109"/>
        <end position="181"/>
    </location>
</feature>
<feature type="compositionally biased region" description="Low complexity" evidence="1">
    <location>
        <begin position="141"/>
        <end position="166"/>
    </location>
</feature>
<dbReference type="EMBL" id="UYRR01031289">
    <property type="protein sequence ID" value="VDK48605.1"/>
    <property type="molecule type" value="Genomic_DNA"/>
</dbReference>
<dbReference type="Proteomes" id="UP000267096">
    <property type="component" value="Unassembled WGS sequence"/>
</dbReference>
<proteinExistence type="predicted"/>
<reference evidence="4" key="1">
    <citation type="submission" date="2017-02" db="UniProtKB">
        <authorList>
            <consortium name="WormBaseParasite"/>
        </authorList>
    </citation>
    <scope>IDENTIFICATION</scope>
</reference>